<comment type="subcellular location">
    <subcellularLocation>
        <location evidence="1 8">Cell outer membrane</location>
        <topology evidence="1 8">Multi-pass membrane protein</topology>
    </subcellularLocation>
</comment>
<dbReference type="Pfam" id="PF00593">
    <property type="entry name" value="TonB_dep_Rec_b-barrel"/>
    <property type="match status" value="1"/>
</dbReference>
<comment type="similarity">
    <text evidence="8 9">Belongs to the TonB-dependent receptor family.</text>
</comment>
<evidence type="ECO:0000259" key="12">
    <source>
        <dbReference type="Pfam" id="PF07715"/>
    </source>
</evidence>
<sequence>MNQLKTSKPMSRLKYLLWVGLMLAQVHQLTAQQISVKGKVSDQEGQALPGVSVSVQGTSIATMTDEKGQFLLKGAQTNATLKFTYVGYKAQDLLLNGRNNLSVVLVAESTTLNEIVVIGYGAVAKSDLTGAVSSVKAEDLTKGANVNMQQALQGRTPGVQIYQKSGEPGAAMSVQIRGITSITGNNAPLYVIDGMPVNDAAAIGAAGVGGATNNPNNRTPLNALNPADIASIEILKDASAAAIYGSRGANGVVLITTKKGKDGKITVTYDASYGQQQVAKTQRFMTADEYTSAINGIIEEGQLNPSVYQPVEASTYNTDWQGLLLKDAPIQSHDISFSGGNALTKYHVSAGYFDQEGVMLNSSTKRYNARVNLETGVASKYNVGINLSTAYIKDHYNANGTGLNDNASALYMAQNYDPTAPPYNPDGSYYRSALMAPMDNPLAVINGQYSVGDTYRTFGNLYAEYFILPSLSAKARIGADINISQRNFWIDPSTLTGASYNGYADARDGKRGYYLVEGTVNYNKTFGEHNLSAVVGSTYERYTSSSLIANSRDFALPDLTYFGIGSGDAMLNGVGNGAQENILLSYLGRVNYSYAGKYLFTGSIRADGSARFGPEHRFGYFPSAAFAWKIKQEDFLKNTSNIDDLKFRASYGVTGNQPNVNYLYYSTYAAGRVAVFDGEKVTSIAPTRSSNPYLRWESAHQIDVGLDFAFFGSKLSGSIDYYNRKTSNLLYNVPQPLSSGFAGRTENVGSMRNTGIELALNGVIVESQDFKLDANFNITTLKNRVLSLGNVEQFIGSGPGNIGQYSILKPGESMGSFYGYLVDGVWQEGDDFSLAQSGVRPGDLKYRDLDNNKIINADDRVILGKSLPDFFYGFNANLRYKKLALSIFLEGSKGAKMLNSSLTDSYYAVDFRRNKLADLYLNRWTAANPSNEYPSFIPGDVQGARQVTNKTVEDASYLRIQSVRLSYQIPLPEKLFIRSATVFVNGQNLHTFTNYSGVDPAVNAIGDDILRVDYNSYPLTRTFMAGVNVQF</sequence>
<dbReference type="Gene3D" id="2.40.170.20">
    <property type="entry name" value="TonB-dependent receptor, beta-barrel domain"/>
    <property type="match status" value="1"/>
</dbReference>
<evidence type="ECO:0000259" key="11">
    <source>
        <dbReference type="Pfam" id="PF00593"/>
    </source>
</evidence>
<dbReference type="PROSITE" id="PS52016">
    <property type="entry name" value="TONB_DEPENDENT_REC_3"/>
    <property type="match status" value="1"/>
</dbReference>
<reference evidence="14" key="1">
    <citation type="submission" date="2016-10" db="EMBL/GenBank/DDBJ databases">
        <authorList>
            <person name="Varghese N."/>
            <person name="Submissions S."/>
        </authorList>
    </citation>
    <scope>NUCLEOTIDE SEQUENCE [LARGE SCALE GENOMIC DNA]</scope>
    <source>
        <strain evidence="14">DSM 18733</strain>
    </source>
</reference>
<dbReference type="InterPro" id="IPR039426">
    <property type="entry name" value="TonB-dep_rcpt-like"/>
</dbReference>
<dbReference type="InterPro" id="IPR000531">
    <property type="entry name" value="Beta-barrel_TonB"/>
</dbReference>
<dbReference type="Gene3D" id="2.60.40.1120">
    <property type="entry name" value="Carboxypeptidase-like, regulatory domain"/>
    <property type="match status" value="1"/>
</dbReference>
<feature type="chain" id="PRO_5011783199" evidence="10">
    <location>
        <begin position="32"/>
        <end position="1031"/>
    </location>
</feature>
<dbReference type="FunFam" id="2.170.130.10:FF:000008">
    <property type="entry name" value="SusC/RagA family TonB-linked outer membrane protein"/>
    <property type="match status" value="1"/>
</dbReference>
<dbReference type="Gene3D" id="2.170.130.10">
    <property type="entry name" value="TonB-dependent receptor, plug domain"/>
    <property type="match status" value="1"/>
</dbReference>
<dbReference type="InterPro" id="IPR023997">
    <property type="entry name" value="TonB-dep_OMP_SusC/RagA_CS"/>
</dbReference>
<dbReference type="SUPFAM" id="SSF49464">
    <property type="entry name" value="Carboxypeptidase regulatory domain-like"/>
    <property type="match status" value="1"/>
</dbReference>
<keyword evidence="5 9" id="KW-0798">TonB box</keyword>
<feature type="domain" description="TonB-dependent receptor plug" evidence="12">
    <location>
        <begin position="125"/>
        <end position="252"/>
    </location>
</feature>
<dbReference type="NCBIfam" id="TIGR04057">
    <property type="entry name" value="SusC_RagA_signa"/>
    <property type="match status" value="1"/>
</dbReference>
<evidence type="ECO:0000256" key="7">
    <source>
        <dbReference type="ARBA" id="ARBA00023237"/>
    </source>
</evidence>
<evidence type="ECO:0000256" key="5">
    <source>
        <dbReference type="ARBA" id="ARBA00023077"/>
    </source>
</evidence>
<dbReference type="InterPro" id="IPR036942">
    <property type="entry name" value="Beta-barrel_TonB_sf"/>
</dbReference>
<dbReference type="Pfam" id="PF13715">
    <property type="entry name" value="CarbopepD_reg_2"/>
    <property type="match status" value="1"/>
</dbReference>
<dbReference type="GO" id="GO:0009279">
    <property type="term" value="C:cell outer membrane"/>
    <property type="evidence" value="ECO:0007669"/>
    <property type="project" value="UniProtKB-SubCell"/>
</dbReference>
<feature type="signal peptide" evidence="10">
    <location>
        <begin position="1"/>
        <end position="31"/>
    </location>
</feature>
<feature type="domain" description="TonB-dependent receptor-like beta-barrel" evidence="11">
    <location>
        <begin position="404"/>
        <end position="881"/>
    </location>
</feature>
<evidence type="ECO:0000256" key="2">
    <source>
        <dbReference type="ARBA" id="ARBA00022448"/>
    </source>
</evidence>
<keyword evidence="10" id="KW-0732">Signal</keyword>
<dbReference type="AlphaFoldDB" id="A0A1H7KBP7"/>
<dbReference type="InterPro" id="IPR023996">
    <property type="entry name" value="TonB-dep_OMP_SusC/RagA"/>
</dbReference>
<keyword evidence="3 8" id="KW-1134">Transmembrane beta strand</keyword>
<evidence type="ECO:0000313" key="14">
    <source>
        <dbReference type="Proteomes" id="UP000199421"/>
    </source>
</evidence>
<dbReference type="InterPro" id="IPR037066">
    <property type="entry name" value="Plug_dom_sf"/>
</dbReference>
<dbReference type="Proteomes" id="UP000199421">
    <property type="component" value="Unassembled WGS sequence"/>
</dbReference>
<dbReference type="InterPro" id="IPR012910">
    <property type="entry name" value="Plug_dom"/>
</dbReference>
<keyword evidence="2 8" id="KW-0813">Transport</keyword>
<protein>
    <submittedName>
        <fullName evidence="13">TonB-linked outer membrane protein, SusC/RagA family</fullName>
    </submittedName>
</protein>
<dbReference type="STRING" id="407022.SAMN05661044_01289"/>
<evidence type="ECO:0000256" key="3">
    <source>
        <dbReference type="ARBA" id="ARBA00022452"/>
    </source>
</evidence>
<evidence type="ECO:0000256" key="10">
    <source>
        <dbReference type="SAM" id="SignalP"/>
    </source>
</evidence>
<dbReference type="OrthoDB" id="9768177at2"/>
<keyword evidence="7 8" id="KW-0998">Cell outer membrane</keyword>
<proteinExistence type="inferred from homology"/>
<evidence type="ECO:0000256" key="8">
    <source>
        <dbReference type="PROSITE-ProRule" id="PRU01360"/>
    </source>
</evidence>
<name>A0A1H7KBP7_OLID1</name>
<keyword evidence="14" id="KW-1185">Reference proteome</keyword>
<evidence type="ECO:0000256" key="1">
    <source>
        <dbReference type="ARBA" id="ARBA00004571"/>
    </source>
</evidence>
<evidence type="ECO:0000256" key="4">
    <source>
        <dbReference type="ARBA" id="ARBA00022692"/>
    </source>
</evidence>
<organism evidence="13 14">
    <name type="scientific">Olivibacter domesticus</name>
    <name type="common">Pseudosphingobacterium domesticum</name>
    <dbReference type="NCBI Taxonomy" id="407022"/>
    <lineage>
        <taxon>Bacteria</taxon>
        <taxon>Pseudomonadati</taxon>
        <taxon>Bacteroidota</taxon>
        <taxon>Sphingobacteriia</taxon>
        <taxon>Sphingobacteriales</taxon>
        <taxon>Sphingobacteriaceae</taxon>
        <taxon>Olivibacter</taxon>
    </lineage>
</organism>
<gene>
    <name evidence="13" type="ORF">SAMN05661044_01289</name>
</gene>
<accession>A0A1H7KBP7</accession>
<evidence type="ECO:0000256" key="6">
    <source>
        <dbReference type="ARBA" id="ARBA00023136"/>
    </source>
</evidence>
<dbReference type="NCBIfam" id="TIGR04056">
    <property type="entry name" value="OMP_RagA_SusC"/>
    <property type="match status" value="1"/>
</dbReference>
<dbReference type="SUPFAM" id="SSF56935">
    <property type="entry name" value="Porins"/>
    <property type="match status" value="1"/>
</dbReference>
<dbReference type="EMBL" id="FOAF01000001">
    <property type="protein sequence ID" value="SEK83974.1"/>
    <property type="molecule type" value="Genomic_DNA"/>
</dbReference>
<keyword evidence="6 8" id="KW-0472">Membrane</keyword>
<keyword evidence="4 8" id="KW-0812">Transmembrane</keyword>
<evidence type="ECO:0000313" key="13">
    <source>
        <dbReference type="EMBL" id="SEK83974.1"/>
    </source>
</evidence>
<dbReference type="Pfam" id="PF07715">
    <property type="entry name" value="Plug"/>
    <property type="match status" value="1"/>
</dbReference>
<evidence type="ECO:0000256" key="9">
    <source>
        <dbReference type="RuleBase" id="RU003357"/>
    </source>
</evidence>
<dbReference type="InterPro" id="IPR008969">
    <property type="entry name" value="CarboxyPept-like_regulatory"/>
</dbReference>